<sequence length="739" mass="84958">MRMTCFTIEEGPFFTWLVYRMGGTSSKIAFEVCVVSGDYSGDQLGPDVSMVMFDSHGAQSPTITLDSIFKEESDYSQVKFTLDLEPWSRLKVFQRLHHIEFWCTTQTHPPPAWFLDRVIIRDRRYGMTAEWKYFFFPVHQWITHDHQYVVHNCESWLPQNDPFPELRDSELTTRMQFFTFFQRAKGLPVELQDIPPTELFSTDTRWNIENVVLEVIARSAGLAQEYSSEEPWDSLDSLGSLYKKHNITEPVSLQFWMMNDIIFGAQRIRGCNPFVIELCRQLPESFSAIATWIKPHLEGWTLRQLMSANRLYLLDYSILHGLACKRGRTLCAPLVLLLHTEKRQLKPIAIQLNVDTEGSNPIFLPTDPAQAWLQAKLWVNLADACHHMIVGRLLTHLILESIYVSMRRNVAQSHPIYQLMAPHFRSILPVTKKLKEWTFENGWILRNIQLSRKGIKQLLKRAFKRWRFDIHANIYRELENRGVYNPEGLGNYPYRHDALIVYRILEKYVGKYVRYVYPRGTEDLLLDTELQSWRHEMASPMEDGGLGLLGVPGSSTKVKSQDYDTGVPIAEIFGLITVDETIKFLVGILHLSIIVAGSSLRLPMFDEYGFPAHYPLSLFGSPPSDPGVSEGSVLNHGPGSVNSLSITRNLDQIVTSLPNRQMTVEIVLYTRLASRVQQSVLGKYESDFIFKHNAVAILEEFRNDLADAALQIDANNLARDMHHQYRALDPSLMPNYPGI</sequence>
<evidence type="ECO:0000256" key="5">
    <source>
        <dbReference type="PROSITE-ProRule" id="PRU00152"/>
    </source>
</evidence>
<dbReference type="PANTHER" id="PTHR11771">
    <property type="entry name" value="LIPOXYGENASE"/>
    <property type="match status" value="1"/>
</dbReference>
<dbReference type="PROSITE" id="PS51393">
    <property type="entry name" value="LIPOXYGENASE_3"/>
    <property type="match status" value="1"/>
</dbReference>
<comment type="caution">
    <text evidence="5">Lacks conserved residue(s) required for the propagation of feature annotation.</text>
</comment>
<dbReference type="AlphaFoldDB" id="A0A8T0DUA8"/>
<dbReference type="PRINTS" id="PR00087">
    <property type="entry name" value="LIPOXYGENASE"/>
</dbReference>
<evidence type="ECO:0000259" key="6">
    <source>
        <dbReference type="PROSITE" id="PS50095"/>
    </source>
</evidence>
<evidence type="ECO:0000256" key="4">
    <source>
        <dbReference type="ARBA" id="ARBA00023098"/>
    </source>
</evidence>
<reference evidence="8 9" key="1">
    <citation type="submission" date="2019-07" db="EMBL/GenBank/DDBJ databases">
        <title>Annotation for the trematode Paragonimus westermani.</title>
        <authorList>
            <person name="Choi Y.-J."/>
        </authorList>
    </citation>
    <scope>NUCLEOTIDE SEQUENCE [LARGE SCALE GENOMIC DNA]</scope>
    <source>
        <strain evidence="8">180907_Pwestermani</strain>
    </source>
</reference>
<dbReference type="SUPFAM" id="SSF48484">
    <property type="entry name" value="Lipoxigenase"/>
    <property type="match status" value="1"/>
</dbReference>
<dbReference type="Gene3D" id="3.10.450.60">
    <property type="match status" value="1"/>
</dbReference>
<dbReference type="InterPro" id="IPR001024">
    <property type="entry name" value="PLAT/LH2_dom"/>
</dbReference>
<evidence type="ECO:0000313" key="8">
    <source>
        <dbReference type="EMBL" id="KAF8571525.1"/>
    </source>
</evidence>
<evidence type="ECO:0000256" key="2">
    <source>
        <dbReference type="ARBA" id="ARBA00022964"/>
    </source>
</evidence>
<keyword evidence="2" id="KW-0223">Dioxygenase</keyword>
<dbReference type="PROSITE" id="PS00081">
    <property type="entry name" value="LIPOXYGENASE_2"/>
    <property type="match status" value="1"/>
</dbReference>
<evidence type="ECO:0000256" key="1">
    <source>
        <dbReference type="ARBA" id="ARBA00022723"/>
    </source>
</evidence>
<feature type="domain" description="PLAT" evidence="6">
    <location>
        <begin position="28"/>
        <end position="156"/>
    </location>
</feature>
<dbReference type="InterPro" id="IPR000907">
    <property type="entry name" value="LipOase"/>
</dbReference>
<dbReference type="GO" id="GO:0046872">
    <property type="term" value="F:metal ion binding"/>
    <property type="evidence" value="ECO:0007669"/>
    <property type="project" value="UniProtKB-KW"/>
</dbReference>
<keyword evidence="1" id="KW-0479">Metal-binding</keyword>
<keyword evidence="9" id="KW-1185">Reference proteome</keyword>
<keyword evidence="3" id="KW-0560">Oxidoreductase</keyword>
<evidence type="ECO:0000256" key="3">
    <source>
        <dbReference type="ARBA" id="ARBA00023002"/>
    </source>
</evidence>
<dbReference type="Pfam" id="PF00305">
    <property type="entry name" value="Lipoxygenase"/>
    <property type="match status" value="1"/>
</dbReference>
<dbReference type="PROSITE" id="PS50095">
    <property type="entry name" value="PLAT"/>
    <property type="match status" value="1"/>
</dbReference>
<keyword evidence="4" id="KW-0443">Lipid metabolism</keyword>
<evidence type="ECO:0000259" key="7">
    <source>
        <dbReference type="PROSITE" id="PS51393"/>
    </source>
</evidence>
<evidence type="ECO:0000313" key="9">
    <source>
        <dbReference type="Proteomes" id="UP000699462"/>
    </source>
</evidence>
<dbReference type="GO" id="GO:0016702">
    <property type="term" value="F:oxidoreductase activity, acting on single donors with incorporation of molecular oxygen, incorporation of two atoms of oxygen"/>
    <property type="evidence" value="ECO:0007669"/>
    <property type="project" value="InterPro"/>
</dbReference>
<dbReference type="EMBL" id="JTDF01000463">
    <property type="protein sequence ID" value="KAF8571525.1"/>
    <property type="molecule type" value="Genomic_DNA"/>
</dbReference>
<dbReference type="OrthoDB" id="407298at2759"/>
<dbReference type="InterPro" id="IPR036392">
    <property type="entry name" value="PLAT/LH2_dom_sf"/>
</dbReference>
<dbReference type="Gene3D" id="2.60.60.20">
    <property type="entry name" value="PLAT/LH2 domain"/>
    <property type="match status" value="1"/>
</dbReference>
<organism evidence="8 9">
    <name type="scientific">Paragonimus westermani</name>
    <dbReference type="NCBI Taxonomy" id="34504"/>
    <lineage>
        <taxon>Eukaryota</taxon>
        <taxon>Metazoa</taxon>
        <taxon>Spiralia</taxon>
        <taxon>Lophotrochozoa</taxon>
        <taxon>Platyhelminthes</taxon>
        <taxon>Trematoda</taxon>
        <taxon>Digenea</taxon>
        <taxon>Plagiorchiida</taxon>
        <taxon>Troglotremata</taxon>
        <taxon>Troglotrematidae</taxon>
        <taxon>Paragonimus</taxon>
    </lineage>
</organism>
<evidence type="ECO:0008006" key="10">
    <source>
        <dbReference type="Google" id="ProtNLM"/>
    </source>
</evidence>
<dbReference type="Gene3D" id="1.20.245.10">
    <property type="entry name" value="Lipoxygenase-1, Domain 5"/>
    <property type="match status" value="2"/>
</dbReference>
<name>A0A8T0DUA8_9TREM</name>
<proteinExistence type="predicted"/>
<feature type="domain" description="Lipoxygenase" evidence="7">
    <location>
        <begin position="153"/>
        <end position="739"/>
    </location>
</feature>
<dbReference type="SUPFAM" id="SSF49723">
    <property type="entry name" value="Lipase/lipooxygenase domain (PLAT/LH2 domain)"/>
    <property type="match status" value="1"/>
</dbReference>
<comment type="caution">
    <text evidence="8">The sequence shown here is derived from an EMBL/GenBank/DDBJ whole genome shotgun (WGS) entry which is preliminary data.</text>
</comment>
<dbReference type="GO" id="GO:0034440">
    <property type="term" value="P:lipid oxidation"/>
    <property type="evidence" value="ECO:0007669"/>
    <property type="project" value="InterPro"/>
</dbReference>
<dbReference type="InterPro" id="IPR013819">
    <property type="entry name" value="LipOase_C"/>
</dbReference>
<protein>
    <recommendedName>
        <fullName evidence="10">Arachidonate 5-lipoxygenase</fullName>
    </recommendedName>
</protein>
<gene>
    <name evidence="8" type="ORF">P879_01534</name>
</gene>
<accession>A0A8T0DUA8</accession>
<dbReference type="Proteomes" id="UP000699462">
    <property type="component" value="Unassembled WGS sequence"/>
</dbReference>
<dbReference type="InterPro" id="IPR036226">
    <property type="entry name" value="LipOase_C_sf"/>
</dbReference>
<dbReference type="InterPro" id="IPR020834">
    <property type="entry name" value="LipOase_CS"/>
</dbReference>
<dbReference type="Pfam" id="PF01477">
    <property type="entry name" value="PLAT"/>
    <property type="match status" value="1"/>
</dbReference>